<dbReference type="Gene3D" id="3.30.1950.10">
    <property type="entry name" value="wza like domain"/>
    <property type="match status" value="1"/>
</dbReference>
<evidence type="ECO:0000256" key="14">
    <source>
        <dbReference type="ARBA" id="ARBA00023288"/>
    </source>
</evidence>
<organism evidence="18 19">
    <name type="scientific">Thermotoga petrophila (strain ATCC BAA-488 / DSM 13995 / JCM 10881 / RKU-1)</name>
    <dbReference type="NCBI Taxonomy" id="390874"/>
    <lineage>
        <taxon>Bacteria</taxon>
        <taxon>Thermotogati</taxon>
        <taxon>Thermotogota</taxon>
        <taxon>Thermotogae</taxon>
        <taxon>Thermotogales</taxon>
        <taxon>Thermotogaceae</taxon>
        <taxon>Thermotoga</taxon>
    </lineage>
</organism>
<keyword evidence="11" id="KW-0472">Membrane</keyword>
<dbReference type="InterPro" id="IPR019554">
    <property type="entry name" value="Soluble_ligand-bd"/>
</dbReference>
<dbReference type="KEGG" id="tpt:Tpet_0290"/>
<feature type="domain" description="Soluble ligand binding" evidence="16">
    <location>
        <begin position="882"/>
        <end position="935"/>
    </location>
</feature>
<dbReference type="GO" id="GO:0006811">
    <property type="term" value="P:monoatomic ion transport"/>
    <property type="evidence" value="ECO:0007669"/>
    <property type="project" value="UniProtKB-KW"/>
</dbReference>
<evidence type="ECO:0000256" key="6">
    <source>
        <dbReference type="ARBA" id="ARBA00022692"/>
    </source>
</evidence>
<keyword evidence="5" id="KW-0762">Sugar transport</keyword>
<dbReference type="RefSeq" id="WP_011942957.1">
    <property type="nucleotide sequence ID" value="NC_009486.1"/>
</dbReference>
<keyword evidence="4" id="KW-1134">Transmembrane beta strand</keyword>
<comment type="subcellular location">
    <subcellularLocation>
        <location evidence="1">Cell outer membrane</location>
        <topology evidence="1">Multi-pass membrane protein</topology>
    </subcellularLocation>
</comment>
<evidence type="ECO:0000259" key="15">
    <source>
        <dbReference type="Pfam" id="PF02563"/>
    </source>
</evidence>
<keyword evidence="9" id="KW-0406">Ion transport</keyword>
<dbReference type="Pfam" id="PF02563">
    <property type="entry name" value="Poly_export"/>
    <property type="match status" value="1"/>
</dbReference>
<gene>
    <name evidence="18" type="ordered locus">Tpet_0290</name>
</gene>
<dbReference type="GO" id="GO:0046930">
    <property type="term" value="C:pore complex"/>
    <property type="evidence" value="ECO:0007669"/>
    <property type="project" value="UniProtKB-KW"/>
</dbReference>
<dbReference type="InterPro" id="IPR049712">
    <property type="entry name" value="Poly_export"/>
</dbReference>
<reference evidence="18 19" key="2">
    <citation type="journal article" date="2009" name="Proc. Natl. Acad. Sci. U.S.A.">
        <title>On the chimeric nature, thermophilic origin, and phylogenetic placement of the Thermotogales.</title>
        <authorList>
            <person name="Zhaxybayeva O."/>
            <person name="Swithers K.S."/>
            <person name="Lapierre P."/>
            <person name="Fournier G.P."/>
            <person name="Bickhart D.M."/>
            <person name="DeBoy R.T."/>
            <person name="Nelson K.E."/>
            <person name="Nesbo C.L."/>
            <person name="Doolittle W.F."/>
            <person name="Gogarten J.P."/>
            <person name="Noll K.M."/>
        </authorList>
    </citation>
    <scope>NUCLEOTIDE SEQUENCE [LARGE SCALE GENOMIC DNA]</scope>
    <source>
        <strain evidence="19">ATCC BAA-488 / DSM 13995 / JCM 10881 / RKU-1</strain>
    </source>
</reference>
<keyword evidence="3" id="KW-0813">Transport</keyword>
<evidence type="ECO:0000256" key="5">
    <source>
        <dbReference type="ARBA" id="ARBA00022597"/>
    </source>
</evidence>
<feature type="domain" description="Soluble ligand binding" evidence="16">
    <location>
        <begin position="179"/>
        <end position="222"/>
    </location>
</feature>
<evidence type="ECO:0000256" key="13">
    <source>
        <dbReference type="ARBA" id="ARBA00023237"/>
    </source>
</evidence>
<proteinExistence type="inferred from homology"/>
<feature type="domain" description="SLBB" evidence="17">
    <location>
        <begin position="256"/>
        <end position="327"/>
    </location>
</feature>
<keyword evidence="14" id="KW-0449">Lipoprotein</keyword>
<dbReference type="InterPro" id="IPR054765">
    <property type="entry name" value="SLBB_dom"/>
</dbReference>
<feature type="domain" description="Soluble ligand binding" evidence="16">
    <location>
        <begin position="414"/>
        <end position="452"/>
    </location>
</feature>
<evidence type="ECO:0000256" key="8">
    <source>
        <dbReference type="ARBA" id="ARBA00023047"/>
    </source>
</evidence>
<keyword evidence="10" id="KW-0626">Porin</keyword>
<feature type="domain" description="Polysaccharide export protein N-terminal" evidence="15">
    <location>
        <begin position="18"/>
        <end position="88"/>
    </location>
</feature>
<dbReference type="STRING" id="390874.Tpet_0290"/>
<dbReference type="PANTHER" id="PTHR33619">
    <property type="entry name" value="POLYSACCHARIDE EXPORT PROTEIN GFCE-RELATED"/>
    <property type="match status" value="1"/>
</dbReference>
<comment type="similarity">
    <text evidence="2">Belongs to the BexD/CtrA/VexA family.</text>
</comment>
<dbReference type="eggNOG" id="COG1596">
    <property type="taxonomic scope" value="Bacteria"/>
</dbReference>
<feature type="domain" description="SLBB" evidence="17">
    <location>
        <begin position="335"/>
        <end position="406"/>
    </location>
</feature>
<dbReference type="GO" id="GO:0009279">
    <property type="term" value="C:cell outer membrane"/>
    <property type="evidence" value="ECO:0007669"/>
    <property type="project" value="UniProtKB-SubCell"/>
</dbReference>
<dbReference type="PANTHER" id="PTHR33619:SF3">
    <property type="entry name" value="POLYSACCHARIDE EXPORT PROTEIN GFCE-RELATED"/>
    <property type="match status" value="1"/>
</dbReference>
<dbReference type="Pfam" id="PF10531">
    <property type="entry name" value="SLBB"/>
    <property type="match status" value="4"/>
</dbReference>
<evidence type="ECO:0000256" key="7">
    <source>
        <dbReference type="ARBA" id="ARBA00022729"/>
    </source>
</evidence>
<evidence type="ECO:0000256" key="2">
    <source>
        <dbReference type="ARBA" id="ARBA00009450"/>
    </source>
</evidence>
<dbReference type="HOGENOM" id="CLU_008711_0_0_0"/>
<evidence type="ECO:0000256" key="3">
    <source>
        <dbReference type="ARBA" id="ARBA00022448"/>
    </source>
</evidence>
<feature type="domain" description="SLBB" evidence="17">
    <location>
        <begin position="642"/>
        <end position="715"/>
    </location>
</feature>
<dbReference type="EMBL" id="CP000702">
    <property type="protein sequence ID" value="ABQ46319.1"/>
    <property type="molecule type" value="Genomic_DNA"/>
</dbReference>
<evidence type="ECO:0000256" key="4">
    <source>
        <dbReference type="ARBA" id="ARBA00022452"/>
    </source>
</evidence>
<evidence type="ECO:0000256" key="10">
    <source>
        <dbReference type="ARBA" id="ARBA00023114"/>
    </source>
</evidence>
<feature type="domain" description="Soluble ligand binding" evidence="16">
    <location>
        <begin position="804"/>
        <end position="848"/>
    </location>
</feature>
<accession>A5IJE6</accession>
<protein>
    <submittedName>
        <fullName evidence="18">Polysaccharide export protein</fullName>
    </submittedName>
</protein>
<dbReference type="InterPro" id="IPR003715">
    <property type="entry name" value="Poly_export_N"/>
</dbReference>
<evidence type="ECO:0000256" key="12">
    <source>
        <dbReference type="ARBA" id="ARBA00023139"/>
    </source>
</evidence>
<sequence length="992" mass="109188">MKRVLIFLFLLAAVFSLSYTIRKGDVLRVEVVGYPDLTRNCAVDIEGAITFPYVGRVKVEGLSVDQVTEFLKERLSKSFSDPEVIVSLQQIAPRNVYVSGVVNRVVDMGIEDLSVSELLSLLSVDLSSVDLSKVKVLRDGKVFELDLSSLLWGEAPDKDVVLQEDDQVILPEKSYTEFVKVVGAVAKPGIYPYRREMTLLDAIAAAGGTTQESSGKIIVLSKDQTTEISEKDLYQKNLLLKPGDTVHVQKLDERFAYVVGAVARPGMYTFSREESLTLKNLVAKAGGTSVEDRYIEKVLITRDGKTTEYTPEVLNENVQLNVGDVVEIKKYEETRVYVSGYVSRPGVYEISPKESVTLEKLLSMVGGFKGSVEGVDSIVITRDGSVIELSPSELDFPVKPGDIVNVKEFVPKKAYILGYVRNPGLYTFGKGEAFTLRNLIAKAGGFIDENQVVSVKLSGKEYSPDEIVKIDILLEDGVFVYVEKYTDRFVYMVGDNTARNGRMSFAKDEPFTLSTALKKYGIEDFSLVKSLSLLRDGEEKIFDPKKILTEDVSLKTGDTVLVKTVQAKRVYFTGDVYGYVDFTKDEDITLEKALARFGKIQKKYIAGLKVHSNGKVQELTEVADLPLEDGAVVEVDVKEAVRVYVDGFVKVPQMVVFEPDEPVLLDRAIVKAGGYKEDALFEAGDVVVLRDGGEINVPENQLSSFELKDGDLVYVKYTERPHVYVFGEGITNTLVTFRDEETPTLRNVLGKVWGIKSTGSRKIVVVSPSGEKKEVDYEDVINTGGPVLESGSVVFVPLETENFAYVVGEVARPGAYELKGDVTLLKLIAQAGGLSNWALKTKVILRRGENETAYDFTNMDEVQKVKIEPGDVVYVPPVETNYVYVLGNVRTPGIVKVDRYSTVFDVVMRAGGFTDRAATGRIFLFKGGPQGEVTVCDLSGVLSGKGGGVNPNVAPGDVVFVPDNPLIQVTEALSIVNTILNTISNVRDFMGW</sequence>
<evidence type="ECO:0000256" key="11">
    <source>
        <dbReference type="ARBA" id="ARBA00023136"/>
    </source>
</evidence>
<dbReference type="Gene3D" id="3.10.560.10">
    <property type="entry name" value="Outer membrane lipoprotein wza domain like"/>
    <property type="match status" value="6"/>
</dbReference>
<keyword evidence="8" id="KW-0625">Polysaccharide transport</keyword>
<keyword evidence="13" id="KW-0998">Cell outer membrane</keyword>
<evidence type="ECO:0000256" key="9">
    <source>
        <dbReference type="ARBA" id="ARBA00023065"/>
    </source>
</evidence>
<keyword evidence="6" id="KW-0812">Transmembrane</keyword>
<dbReference type="Pfam" id="PF22461">
    <property type="entry name" value="SLBB_2"/>
    <property type="match status" value="3"/>
</dbReference>
<keyword evidence="7" id="KW-0732">Signal</keyword>
<dbReference type="Proteomes" id="UP000006558">
    <property type="component" value="Chromosome"/>
</dbReference>
<keyword evidence="12" id="KW-0564">Palmitate</keyword>
<evidence type="ECO:0000313" key="18">
    <source>
        <dbReference type="EMBL" id="ABQ46319.1"/>
    </source>
</evidence>
<dbReference type="AlphaFoldDB" id="A5IJE6"/>
<evidence type="ECO:0000313" key="19">
    <source>
        <dbReference type="Proteomes" id="UP000006558"/>
    </source>
</evidence>
<name>A5IJE6_THEP1</name>
<evidence type="ECO:0000259" key="16">
    <source>
        <dbReference type="Pfam" id="PF10531"/>
    </source>
</evidence>
<evidence type="ECO:0000259" key="17">
    <source>
        <dbReference type="Pfam" id="PF22461"/>
    </source>
</evidence>
<dbReference type="GO" id="GO:0015288">
    <property type="term" value="F:porin activity"/>
    <property type="evidence" value="ECO:0007669"/>
    <property type="project" value="UniProtKB-KW"/>
</dbReference>
<reference evidence="19" key="1">
    <citation type="submission" date="2007-05" db="EMBL/GenBank/DDBJ databases">
        <title>Complete sequence of Thermotoga petrophila RKU-1.</title>
        <authorList>
            <consortium name="US DOE Joint Genome Institute"/>
            <person name="Copeland A."/>
            <person name="Lucas S."/>
            <person name="Lapidus A."/>
            <person name="Barry K."/>
            <person name="Glavina del Rio T."/>
            <person name="Dalin E."/>
            <person name="Tice H."/>
            <person name="Pitluck S."/>
            <person name="Sims D."/>
            <person name="Brettin T."/>
            <person name="Bruce D."/>
            <person name="Detter J.C."/>
            <person name="Han C."/>
            <person name="Tapia R."/>
            <person name="Schmutz J."/>
            <person name="Larimer F."/>
            <person name="Land M."/>
            <person name="Hauser L."/>
            <person name="Kyrpides N."/>
            <person name="Mikhailova N."/>
            <person name="Nelson K."/>
            <person name="Gogarten J.P."/>
            <person name="Noll K."/>
            <person name="Richardson P."/>
        </authorList>
    </citation>
    <scope>NUCLEOTIDE SEQUENCE [LARGE SCALE GENOMIC DNA]</scope>
    <source>
        <strain evidence="19">ATCC BAA-488 / DSM 13995 / JCM 10881 / RKU-1</strain>
    </source>
</reference>
<evidence type="ECO:0000256" key="1">
    <source>
        <dbReference type="ARBA" id="ARBA00004571"/>
    </source>
</evidence>
<dbReference type="GO" id="GO:0015159">
    <property type="term" value="F:polysaccharide transmembrane transporter activity"/>
    <property type="evidence" value="ECO:0007669"/>
    <property type="project" value="InterPro"/>
</dbReference>